<dbReference type="FunFam" id="3.40.50.1970:FF:000003">
    <property type="entry name" value="Alcohol dehydrogenase, iron-containing"/>
    <property type="match status" value="1"/>
</dbReference>
<dbReference type="InterPro" id="IPR056798">
    <property type="entry name" value="ADH_Fe_C"/>
</dbReference>
<dbReference type="InterPro" id="IPR018211">
    <property type="entry name" value="ADH_Fe_CS"/>
</dbReference>
<comment type="similarity">
    <text evidence="1">Belongs to the iron-containing alcohol dehydrogenase family.</text>
</comment>
<dbReference type="FunFam" id="1.20.1090.10:FF:000001">
    <property type="entry name" value="Aldehyde-alcohol dehydrogenase"/>
    <property type="match status" value="1"/>
</dbReference>
<evidence type="ECO:0000313" key="7">
    <source>
        <dbReference type="Proteomes" id="UP000280417"/>
    </source>
</evidence>
<dbReference type="InterPro" id="IPR001670">
    <property type="entry name" value="ADH_Fe/GldA"/>
</dbReference>
<dbReference type="Gene3D" id="3.40.50.1970">
    <property type="match status" value="1"/>
</dbReference>
<dbReference type="PANTHER" id="PTHR11496">
    <property type="entry name" value="ALCOHOL DEHYDROGENASE"/>
    <property type="match status" value="1"/>
</dbReference>
<dbReference type="PROSITE" id="PS00913">
    <property type="entry name" value="ADH_IRON_1"/>
    <property type="match status" value="1"/>
</dbReference>
<dbReference type="GO" id="GO:0004022">
    <property type="term" value="F:alcohol dehydrogenase (NAD+) activity"/>
    <property type="evidence" value="ECO:0007669"/>
    <property type="project" value="TreeGrafter"/>
</dbReference>
<dbReference type="AlphaFoldDB" id="A0A662DIU6"/>
<dbReference type="Pfam" id="PF25137">
    <property type="entry name" value="ADH_Fe_C"/>
    <property type="match status" value="1"/>
</dbReference>
<dbReference type="Pfam" id="PF00465">
    <property type="entry name" value="Fe-ADH"/>
    <property type="match status" value="1"/>
</dbReference>
<dbReference type="Proteomes" id="UP000280417">
    <property type="component" value="Unassembled WGS sequence"/>
</dbReference>
<dbReference type="CDD" id="cd08551">
    <property type="entry name" value="Fe-ADH"/>
    <property type="match status" value="1"/>
</dbReference>
<keyword evidence="2" id="KW-0560">Oxidoreductase</keyword>
<evidence type="ECO:0000256" key="3">
    <source>
        <dbReference type="ARBA" id="ARBA00023027"/>
    </source>
</evidence>
<gene>
    <name evidence="6" type="ORF">DRJ04_00355</name>
</gene>
<evidence type="ECO:0000256" key="2">
    <source>
        <dbReference type="ARBA" id="ARBA00023002"/>
    </source>
</evidence>
<feature type="domain" description="Fe-containing alcohol dehydrogenase-like C-terminal" evidence="5">
    <location>
        <begin position="187"/>
        <end position="382"/>
    </location>
</feature>
<evidence type="ECO:0000256" key="1">
    <source>
        <dbReference type="ARBA" id="ARBA00007358"/>
    </source>
</evidence>
<dbReference type="EMBL" id="QMQA01000004">
    <property type="protein sequence ID" value="RLE15445.1"/>
    <property type="molecule type" value="Genomic_DNA"/>
</dbReference>
<organism evidence="6 7">
    <name type="scientific">Aerophobetes bacterium</name>
    <dbReference type="NCBI Taxonomy" id="2030807"/>
    <lineage>
        <taxon>Bacteria</taxon>
        <taxon>Candidatus Aerophobota</taxon>
    </lineage>
</organism>
<protein>
    <submittedName>
        <fullName evidence="6">Alcohol dehydrogenase</fullName>
    </submittedName>
</protein>
<feature type="domain" description="Alcohol dehydrogenase iron-type/glycerol dehydrogenase GldA" evidence="4">
    <location>
        <begin position="9"/>
        <end position="176"/>
    </location>
</feature>
<keyword evidence="3" id="KW-0520">NAD</keyword>
<dbReference type="Gene3D" id="1.20.1090.10">
    <property type="entry name" value="Dehydroquinate synthase-like - alpha domain"/>
    <property type="match status" value="1"/>
</dbReference>
<dbReference type="InterPro" id="IPR039697">
    <property type="entry name" value="Alcohol_dehydrogenase_Fe"/>
</dbReference>
<evidence type="ECO:0000259" key="5">
    <source>
        <dbReference type="Pfam" id="PF25137"/>
    </source>
</evidence>
<evidence type="ECO:0000313" key="6">
    <source>
        <dbReference type="EMBL" id="RLE15445.1"/>
    </source>
</evidence>
<dbReference type="SUPFAM" id="SSF56796">
    <property type="entry name" value="Dehydroquinate synthase-like"/>
    <property type="match status" value="1"/>
</dbReference>
<accession>A0A662DIU6</accession>
<evidence type="ECO:0000259" key="4">
    <source>
        <dbReference type="Pfam" id="PF00465"/>
    </source>
</evidence>
<name>A0A662DIU6_UNCAE</name>
<dbReference type="GO" id="GO:0046872">
    <property type="term" value="F:metal ion binding"/>
    <property type="evidence" value="ECO:0007669"/>
    <property type="project" value="InterPro"/>
</dbReference>
<reference evidence="6 7" key="1">
    <citation type="submission" date="2018-06" db="EMBL/GenBank/DDBJ databases">
        <title>Extensive metabolic versatility and redundancy in microbially diverse, dynamic hydrothermal sediments.</title>
        <authorList>
            <person name="Dombrowski N."/>
            <person name="Teske A."/>
            <person name="Baker B.J."/>
        </authorList>
    </citation>
    <scope>NUCLEOTIDE SEQUENCE [LARGE SCALE GENOMIC DNA]</scope>
    <source>
        <strain evidence="6">B3_G15</strain>
    </source>
</reference>
<sequence length="387" mass="42751">MQEFMFHLPTKIYFGSQAIERIGEETKKLGRKALVVSTIRNFARETGILKKIEKRGVKVVLFEEVESNPSIETVEKGADLSKRERCDVIIGVGGGSSIDTAKGIAVLSTNPGPLTHYLGRDKVKNPPLPIIAIPTTAGTGSEVGLYAAFVNNEKVPPRKETIGDRLIFPKVALFDPQLTLSLPLPATADSGVDALSQAIESYISKRSSNLTEMLALKAVELLAQYLPKVMKNPKNLEFRSFCLYASLLQGIAIAQTGTVLVHAMSFGLTPEFGISHGKAVGILLPWVCKFNLRSNYPKFSSLARALGEKTEGLSEKERAKRFVERIRELLLQVGMPQNLKEKKIKEEKIEELAKEVMKDRPRILANPRLPTLSDVVGIYKKSLWGIR</sequence>
<proteinExistence type="inferred from homology"/>
<comment type="caution">
    <text evidence="6">The sequence shown here is derived from an EMBL/GenBank/DDBJ whole genome shotgun (WGS) entry which is preliminary data.</text>
</comment>
<dbReference type="PANTHER" id="PTHR11496:SF102">
    <property type="entry name" value="ALCOHOL DEHYDROGENASE 4"/>
    <property type="match status" value="1"/>
</dbReference>